<evidence type="ECO:0000256" key="6">
    <source>
        <dbReference type="HAMAP-Rule" id="MF_00074"/>
    </source>
</evidence>
<dbReference type="PANTHER" id="PTHR31760:SF0">
    <property type="entry name" value="S-ADENOSYL-L-METHIONINE-DEPENDENT METHYLTRANSFERASES SUPERFAMILY PROTEIN"/>
    <property type="match status" value="1"/>
</dbReference>
<dbReference type="FunFam" id="3.40.50.150:FF:000041">
    <property type="entry name" value="Ribosomal RNA small subunit methyltransferase G"/>
    <property type="match status" value="1"/>
</dbReference>
<dbReference type="Gene3D" id="3.40.50.150">
    <property type="entry name" value="Vaccinia Virus protein VP39"/>
    <property type="match status" value="1"/>
</dbReference>
<sequence>MAATEPFATPISISSVIGVSAPPGAWPGLSEAARASGVALTSEQLDRFDRYRDLLRHWNTRFNLTAVVEPEAIERRLFLDAVRLLPALKRFAPFDLDGASRTPRLVDIGSGAGFPGLPIAICRPDLAVTLVEATAKKVAFLDAAAVELDLENTRAIHARAEELGHELAHRGSYDLATARAVASLPALLELSMPLLREGGIALFPKGLDLATELPAGQRAAPLVGSALIADDVLPGGETRLIVARKTSATSRRFPRRAGIPTRQPIGGLPSSARSDSGPGGGRR</sequence>
<dbReference type="SUPFAM" id="SSF53335">
    <property type="entry name" value="S-adenosyl-L-methionine-dependent methyltransferases"/>
    <property type="match status" value="1"/>
</dbReference>
<protein>
    <recommendedName>
        <fullName evidence="6">Ribosomal RNA small subunit methyltransferase G</fullName>
        <ecNumber evidence="6">2.1.1.-</ecNumber>
    </recommendedName>
    <alternativeName>
        <fullName evidence="6">16S rRNA 7-methylguanosine methyltransferase</fullName>
        <shortName evidence="6">16S rRNA m7G methyltransferase</shortName>
    </alternativeName>
</protein>
<dbReference type="GO" id="GO:0005829">
    <property type="term" value="C:cytosol"/>
    <property type="evidence" value="ECO:0007669"/>
    <property type="project" value="TreeGrafter"/>
</dbReference>
<keyword evidence="5 6" id="KW-0949">S-adenosyl-L-methionine</keyword>
<comment type="subcellular location">
    <subcellularLocation>
        <location evidence="6">Cytoplasm</location>
    </subcellularLocation>
</comment>
<gene>
    <name evidence="6" type="primary">rsmG</name>
    <name evidence="8" type="ORF">AVDCRST_MAG59-4894</name>
</gene>
<dbReference type="InterPro" id="IPR029063">
    <property type="entry name" value="SAM-dependent_MTases_sf"/>
</dbReference>
<feature type="binding site" evidence="6">
    <location>
        <begin position="160"/>
        <end position="161"/>
    </location>
    <ligand>
        <name>S-adenosyl-L-methionine</name>
        <dbReference type="ChEBI" id="CHEBI:59789"/>
    </ligand>
</feature>
<feature type="binding site" evidence="6">
    <location>
        <begin position="132"/>
        <end position="134"/>
    </location>
    <ligand>
        <name>S-adenosyl-L-methionine</name>
        <dbReference type="ChEBI" id="CHEBI:59789"/>
    </ligand>
</feature>
<reference evidence="8" key="1">
    <citation type="submission" date="2020-02" db="EMBL/GenBank/DDBJ databases">
        <authorList>
            <person name="Meier V. D."/>
        </authorList>
    </citation>
    <scope>NUCLEOTIDE SEQUENCE</scope>
    <source>
        <strain evidence="8">AVDCRST_MAG59</strain>
    </source>
</reference>
<proteinExistence type="inferred from homology"/>
<evidence type="ECO:0000256" key="4">
    <source>
        <dbReference type="ARBA" id="ARBA00022679"/>
    </source>
</evidence>
<dbReference type="EC" id="2.1.1.-" evidence="6"/>
<dbReference type="PANTHER" id="PTHR31760">
    <property type="entry name" value="S-ADENOSYL-L-METHIONINE-DEPENDENT METHYLTRANSFERASES SUPERFAMILY PROTEIN"/>
    <property type="match status" value="1"/>
</dbReference>
<organism evidence="8">
    <name type="scientific">uncultured Thermomicrobiales bacterium</name>
    <dbReference type="NCBI Taxonomy" id="1645740"/>
    <lineage>
        <taxon>Bacteria</taxon>
        <taxon>Pseudomonadati</taxon>
        <taxon>Thermomicrobiota</taxon>
        <taxon>Thermomicrobia</taxon>
        <taxon>Thermomicrobiales</taxon>
        <taxon>environmental samples</taxon>
    </lineage>
</organism>
<keyword evidence="2 6" id="KW-0698">rRNA processing</keyword>
<evidence type="ECO:0000256" key="1">
    <source>
        <dbReference type="ARBA" id="ARBA00022490"/>
    </source>
</evidence>
<keyword evidence="3 6" id="KW-0489">Methyltransferase</keyword>
<evidence type="ECO:0000256" key="7">
    <source>
        <dbReference type="SAM" id="MobiDB-lite"/>
    </source>
</evidence>
<dbReference type="InterPro" id="IPR003682">
    <property type="entry name" value="rRNA_ssu_MeTfrase_G"/>
</dbReference>
<dbReference type="NCBIfam" id="TIGR00138">
    <property type="entry name" value="rsmG_gidB"/>
    <property type="match status" value="1"/>
</dbReference>
<evidence type="ECO:0000256" key="5">
    <source>
        <dbReference type="ARBA" id="ARBA00022691"/>
    </source>
</evidence>
<dbReference type="AlphaFoldDB" id="A0A6J4VPC0"/>
<comment type="function">
    <text evidence="6">Specifically methylates the N7 position of a guanine in 16S rRNA.</text>
</comment>
<dbReference type="HAMAP" id="MF_00074">
    <property type="entry name" value="16SrRNA_methyltr_G"/>
    <property type="match status" value="1"/>
</dbReference>
<feature type="binding site" evidence="6">
    <location>
        <position position="179"/>
    </location>
    <ligand>
        <name>S-adenosyl-L-methionine</name>
        <dbReference type="ChEBI" id="CHEBI:59789"/>
    </ligand>
</feature>
<accession>A0A6J4VPC0</accession>
<keyword evidence="4 6" id="KW-0808">Transferase</keyword>
<dbReference type="Pfam" id="PF02527">
    <property type="entry name" value="GidB"/>
    <property type="match status" value="1"/>
</dbReference>
<dbReference type="EMBL" id="CADCWF010000351">
    <property type="protein sequence ID" value="CAA9581902.1"/>
    <property type="molecule type" value="Genomic_DNA"/>
</dbReference>
<dbReference type="CDD" id="cd02440">
    <property type="entry name" value="AdoMet_MTases"/>
    <property type="match status" value="1"/>
</dbReference>
<comment type="similarity">
    <text evidence="6">Belongs to the methyltransferase superfamily. RNA methyltransferase RsmG family.</text>
</comment>
<keyword evidence="1 6" id="KW-0963">Cytoplasm</keyword>
<name>A0A6J4VPC0_9BACT</name>
<evidence type="ECO:0000313" key="8">
    <source>
        <dbReference type="EMBL" id="CAA9581902.1"/>
    </source>
</evidence>
<dbReference type="GO" id="GO:0070043">
    <property type="term" value="F:rRNA (guanine-N7-)-methyltransferase activity"/>
    <property type="evidence" value="ECO:0007669"/>
    <property type="project" value="UniProtKB-UniRule"/>
</dbReference>
<evidence type="ECO:0000256" key="2">
    <source>
        <dbReference type="ARBA" id="ARBA00022552"/>
    </source>
</evidence>
<feature type="binding site" evidence="6">
    <location>
        <position position="114"/>
    </location>
    <ligand>
        <name>S-adenosyl-L-methionine</name>
        <dbReference type="ChEBI" id="CHEBI:59789"/>
    </ligand>
</feature>
<feature type="region of interest" description="Disordered" evidence="7">
    <location>
        <begin position="251"/>
        <end position="283"/>
    </location>
</feature>
<feature type="binding site" evidence="6">
    <location>
        <position position="109"/>
    </location>
    <ligand>
        <name>S-adenosyl-L-methionine</name>
        <dbReference type="ChEBI" id="CHEBI:59789"/>
    </ligand>
</feature>
<evidence type="ECO:0000256" key="3">
    <source>
        <dbReference type="ARBA" id="ARBA00022603"/>
    </source>
</evidence>